<dbReference type="Pfam" id="PF00651">
    <property type="entry name" value="BTB"/>
    <property type="match status" value="1"/>
</dbReference>
<dbReference type="Gene3D" id="3.30.710.10">
    <property type="entry name" value="Potassium Channel Kv1.1, Chain A"/>
    <property type="match status" value="1"/>
</dbReference>
<dbReference type="OrthoDB" id="418748at2759"/>
<proteinExistence type="predicted"/>
<evidence type="ECO:0000313" key="4">
    <source>
        <dbReference type="Proteomes" id="UP000015453"/>
    </source>
</evidence>
<dbReference type="PANTHER" id="PTHR35918:SF1">
    <property type="entry name" value="BTB DOMAIN-CONTAINING PROTEIN"/>
    <property type="match status" value="1"/>
</dbReference>
<feature type="non-terminal residue" evidence="3">
    <location>
        <position position="348"/>
    </location>
</feature>
<dbReference type="Proteomes" id="UP000015453">
    <property type="component" value="Unassembled WGS sequence"/>
</dbReference>
<dbReference type="InterPro" id="IPR000210">
    <property type="entry name" value="BTB/POZ_dom"/>
</dbReference>
<dbReference type="InterPro" id="IPR044953">
    <property type="entry name" value="At1g04390-like"/>
</dbReference>
<dbReference type="EMBL" id="AUSU01008923">
    <property type="protein sequence ID" value="EPS58765.1"/>
    <property type="molecule type" value="Genomic_DNA"/>
</dbReference>
<evidence type="ECO:0000256" key="1">
    <source>
        <dbReference type="ARBA" id="ARBA00004906"/>
    </source>
</evidence>
<keyword evidence="4" id="KW-1185">Reference proteome</keyword>
<gene>
    <name evidence="3" type="ORF">M569_16048</name>
</gene>
<dbReference type="SUPFAM" id="SSF54695">
    <property type="entry name" value="POZ domain"/>
    <property type="match status" value="1"/>
</dbReference>
<feature type="domain" description="BTB" evidence="2">
    <location>
        <begin position="235"/>
        <end position="302"/>
    </location>
</feature>
<accession>S8BVW7</accession>
<comment type="pathway">
    <text evidence="1">Protein modification; protein ubiquitination.</text>
</comment>
<evidence type="ECO:0000313" key="3">
    <source>
        <dbReference type="EMBL" id="EPS58765.1"/>
    </source>
</evidence>
<feature type="non-terminal residue" evidence="3">
    <location>
        <position position="1"/>
    </location>
</feature>
<reference evidence="3 4" key="1">
    <citation type="journal article" date="2013" name="BMC Genomics">
        <title>The miniature genome of a carnivorous plant Genlisea aurea contains a low number of genes and short non-coding sequences.</title>
        <authorList>
            <person name="Leushkin E.V."/>
            <person name="Sutormin R.A."/>
            <person name="Nabieva E.R."/>
            <person name="Penin A.A."/>
            <person name="Kondrashov A.S."/>
            <person name="Logacheva M.D."/>
        </authorList>
    </citation>
    <scope>NUCLEOTIDE SEQUENCE [LARGE SCALE GENOMIC DNA]</scope>
</reference>
<dbReference type="AlphaFoldDB" id="S8BVW7"/>
<dbReference type="PROSITE" id="PS50097">
    <property type="entry name" value="BTB"/>
    <property type="match status" value="1"/>
</dbReference>
<organism evidence="3 4">
    <name type="scientific">Genlisea aurea</name>
    <dbReference type="NCBI Taxonomy" id="192259"/>
    <lineage>
        <taxon>Eukaryota</taxon>
        <taxon>Viridiplantae</taxon>
        <taxon>Streptophyta</taxon>
        <taxon>Embryophyta</taxon>
        <taxon>Tracheophyta</taxon>
        <taxon>Spermatophyta</taxon>
        <taxon>Magnoliopsida</taxon>
        <taxon>eudicotyledons</taxon>
        <taxon>Gunneridae</taxon>
        <taxon>Pentapetalae</taxon>
        <taxon>asterids</taxon>
        <taxon>lamiids</taxon>
        <taxon>Lamiales</taxon>
        <taxon>Lentibulariaceae</taxon>
        <taxon>Genlisea</taxon>
    </lineage>
</organism>
<dbReference type="InterPro" id="IPR011333">
    <property type="entry name" value="SKP1/BTB/POZ_sf"/>
</dbReference>
<dbReference type="PANTHER" id="PTHR35918">
    <property type="entry name" value="OS06G0674800 PROTEIN"/>
    <property type="match status" value="1"/>
</dbReference>
<protein>
    <recommendedName>
        <fullName evidence="2">BTB domain-containing protein</fullName>
    </recommendedName>
</protein>
<name>S8BVW7_9LAMI</name>
<dbReference type="CDD" id="cd18186">
    <property type="entry name" value="BTB_POZ_ZBTB_KLHL-like"/>
    <property type="match status" value="1"/>
</dbReference>
<evidence type="ECO:0000259" key="2">
    <source>
        <dbReference type="PROSITE" id="PS50097"/>
    </source>
</evidence>
<comment type="caution">
    <text evidence="3">The sequence shown here is derived from an EMBL/GenBank/DDBJ whole genome shotgun (WGS) entry which is preliminary data.</text>
</comment>
<sequence>ICFVDSMGSLRHASRNGSMYLNSCKSVSMAILKLLYCPLEYVASFTSTVFGGILVLNGKDYVEHFLKIVNARSTKKVDGLSGDLQIVVSLISLACHCRLPEYRELIIRLQGLKILTSFITWGLKTVSTAERVYIAPRSHDLSSERSCCYLESEDWEGEDSVFLFGLWVLAELLRHSSHDKESLAELSELREICGGKYSPGAKWYAAYALSFFGIFGFPSELGNRIGESLREKAYADMKLHTSRQDSIIYAHQVVLAVRCPSLLPTQESRNTTEAVHLSSRVDHESLVKLLEYVYSGCVQMIGENTRNLKILAKNCKLESLSRMLSGRRPVWGVGIPSFDLSSALGSAG</sequence>